<keyword evidence="4" id="KW-0572">Peptidoglycan-anchor</keyword>
<feature type="signal peptide" evidence="7">
    <location>
        <begin position="1"/>
        <end position="29"/>
    </location>
</feature>
<dbReference type="KEGG" id="erx:ATZ35_05025"/>
<keyword evidence="3 7" id="KW-0732">Signal</keyword>
<name>A0A0U2VQ64_9ENTE</name>
<accession>A0A0U2VQ64</accession>
<keyword evidence="2" id="KW-0964">Secreted</keyword>
<feature type="transmembrane region" description="Helical" evidence="6">
    <location>
        <begin position="83"/>
        <end position="104"/>
    </location>
</feature>
<reference evidence="10" key="1">
    <citation type="submission" date="2015-12" db="EMBL/GenBank/DDBJ databases">
        <authorList>
            <person name="Lauer A."/>
            <person name="Humrighouse B."/>
            <person name="Loparev V."/>
            <person name="Shewmaker P.L."/>
            <person name="Whitney A.M."/>
            <person name="McLaughlin R.W."/>
        </authorList>
    </citation>
    <scope>NUCLEOTIDE SEQUENCE [LARGE SCALE GENOMIC DNA]</scope>
    <source>
        <strain evidence="10">LMG 26678</strain>
    </source>
</reference>
<keyword evidence="6" id="KW-0812">Transmembrane</keyword>
<evidence type="ECO:0000313" key="9">
    <source>
        <dbReference type="EMBL" id="ALS36543.1"/>
    </source>
</evidence>
<evidence type="ECO:0000256" key="6">
    <source>
        <dbReference type="SAM" id="Phobius"/>
    </source>
</evidence>
<sequence>MKKIVKNRFLFVSILCLSFCLTTFSTVYAEEIGQIQTKAGVGFYEASTSESESNTTNTTATTVTSKSEVVTKPKGRYPSTGELVKTSLSISGLILVILVLILFLRKKKEKKSARRER</sequence>
<feature type="region of interest" description="Disordered" evidence="5">
    <location>
        <begin position="48"/>
        <end position="73"/>
    </location>
</feature>
<keyword evidence="1" id="KW-0134">Cell wall</keyword>
<evidence type="ECO:0000256" key="5">
    <source>
        <dbReference type="SAM" id="MobiDB-lite"/>
    </source>
</evidence>
<evidence type="ECO:0000259" key="8">
    <source>
        <dbReference type="Pfam" id="PF00746"/>
    </source>
</evidence>
<evidence type="ECO:0000256" key="4">
    <source>
        <dbReference type="ARBA" id="ARBA00023088"/>
    </source>
</evidence>
<evidence type="ECO:0000256" key="2">
    <source>
        <dbReference type="ARBA" id="ARBA00022525"/>
    </source>
</evidence>
<dbReference type="NCBIfam" id="TIGR01167">
    <property type="entry name" value="LPXTG_anchor"/>
    <property type="match status" value="1"/>
</dbReference>
<protein>
    <recommendedName>
        <fullName evidence="8">Gram-positive cocci surface proteins LPxTG domain-containing protein</fullName>
    </recommendedName>
</protein>
<evidence type="ECO:0000256" key="1">
    <source>
        <dbReference type="ARBA" id="ARBA00022512"/>
    </source>
</evidence>
<dbReference type="Proteomes" id="UP000067523">
    <property type="component" value="Chromosome"/>
</dbReference>
<gene>
    <name evidence="9" type="ORF">ATZ35_05025</name>
</gene>
<dbReference type="AlphaFoldDB" id="A0A0U2VQ64"/>
<feature type="compositionally biased region" description="Low complexity" evidence="5">
    <location>
        <begin position="48"/>
        <end position="72"/>
    </location>
</feature>
<dbReference type="Pfam" id="PF00746">
    <property type="entry name" value="Gram_pos_anchor"/>
    <property type="match status" value="1"/>
</dbReference>
<evidence type="ECO:0000256" key="7">
    <source>
        <dbReference type="SAM" id="SignalP"/>
    </source>
</evidence>
<keyword evidence="6" id="KW-0472">Membrane</keyword>
<feature type="chain" id="PRO_5006833110" description="Gram-positive cocci surface proteins LPxTG domain-containing protein" evidence="7">
    <location>
        <begin position="30"/>
        <end position="117"/>
    </location>
</feature>
<dbReference type="STRING" id="118060.ATZ35_05025"/>
<evidence type="ECO:0000256" key="3">
    <source>
        <dbReference type="ARBA" id="ARBA00022729"/>
    </source>
</evidence>
<evidence type="ECO:0000313" key="10">
    <source>
        <dbReference type="Proteomes" id="UP000067523"/>
    </source>
</evidence>
<dbReference type="InterPro" id="IPR019931">
    <property type="entry name" value="LPXTG_anchor"/>
</dbReference>
<dbReference type="EMBL" id="CP013655">
    <property type="protein sequence ID" value="ALS36543.1"/>
    <property type="molecule type" value="Genomic_DNA"/>
</dbReference>
<keyword evidence="6" id="KW-1133">Transmembrane helix</keyword>
<proteinExistence type="predicted"/>
<keyword evidence="10" id="KW-1185">Reference proteome</keyword>
<dbReference type="RefSeq" id="WP_208929784.1">
    <property type="nucleotide sequence ID" value="NZ_CP013655.1"/>
</dbReference>
<feature type="domain" description="Gram-positive cocci surface proteins LPxTG" evidence="8">
    <location>
        <begin position="70"/>
        <end position="111"/>
    </location>
</feature>
<organism evidence="9 10">
    <name type="scientific">Enterococcus rotai</name>
    <dbReference type="NCBI Taxonomy" id="118060"/>
    <lineage>
        <taxon>Bacteria</taxon>
        <taxon>Bacillati</taxon>
        <taxon>Bacillota</taxon>
        <taxon>Bacilli</taxon>
        <taxon>Lactobacillales</taxon>
        <taxon>Enterococcaceae</taxon>
        <taxon>Enterococcus</taxon>
    </lineage>
</organism>